<keyword evidence="2" id="KW-0830">Ubiquinone</keyword>
<dbReference type="InterPro" id="IPR008699">
    <property type="entry name" value="NDUFB8"/>
</dbReference>
<keyword evidence="1" id="KW-1133">Transmembrane helix</keyword>
<dbReference type="Pfam" id="PF05821">
    <property type="entry name" value="NDUF_B8"/>
    <property type="match status" value="1"/>
</dbReference>
<dbReference type="EC" id="1.6.99.3" evidence="3"/>
<dbReference type="PANTHER" id="PTHR12840">
    <property type="entry name" value="NADH-UBIQUINONE OXIDOREDUCTASE ASHI SUBUNIT"/>
    <property type="match status" value="1"/>
</dbReference>
<reference evidence="3" key="2">
    <citation type="submission" date="2016-04" db="EMBL/GenBank/DDBJ databases">
        <authorList>
            <person name="Calderon-Fernandez G.M.Sr."/>
        </authorList>
    </citation>
    <scope>NUCLEOTIDE SEQUENCE</scope>
    <source>
        <strain evidence="3">Int1</strain>
        <tissue evidence="3">Integument</tissue>
    </source>
</reference>
<dbReference type="EC" id="1.6.5.3" evidence="3"/>
<dbReference type="PANTHER" id="PTHR12840:SF1">
    <property type="entry name" value="NADH DEHYDROGENASE [UBIQUINONE] 1 BETA SUBCOMPLEX SUBUNIT 8, MITOCHONDRIAL"/>
    <property type="match status" value="1"/>
</dbReference>
<dbReference type="EC" id="1.6.5.11" evidence="3"/>
<reference evidence="3" key="3">
    <citation type="journal article" date="2017" name="J. Med. Entomol.">
        <title>Transcriptome Analysis of the Triatoma infestans (Hemiptera: Reduviidae) Integument.</title>
        <authorList>
            <person name="Calderon-Fernandez G.M."/>
            <person name="Moriconi D.E."/>
            <person name="Dulbecco A.B."/>
            <person name="Juarez M.P."/>
        </authorList>
    </citation>
    <scope>NUCLEOTIDE SEQUENCE</scope>
    <source>
        <strain evidence="3">Int1</strain>
        <tissue evidence="3">Integument</tissue>
    </source>
</reference>
<dbReference type="EMBL" id="GBBI01001611">
    <property type="protein sequence ID" value="JAC17101.1"/>
    <property type="molecule type" value="mRNA"/>
</dbReference>
<accession>A0A023F6U1</accession>
<proteinExistence type="evidence at transcript level"/>
<evidence type="ECO:0000313" key="3">
    <source>
        <dbReference type="EMBL" id="JAS00884.1"/>
    </source>
</evidence>
<evidence type="ECO:0000313" key="2">
    <source>
        <dbReference type="EMBL" id="JAC17101.1"/>
    </source>
</evidence>
<dbReference type="GO" id="GO:0016491">
    <property type="term" value="F:oxidoreductase activity"/>
    <property type="evidence" value="ECO:0007669"/>
    <property type="project" value="UniProtKB-KW"/>
</dbReference>
<keyword evidence="3" id="KW-0560">Oxidoreductase</keyword>
<reference evidence="2" key="1">
    <citation type="journal article" date="2014" name="PLoS Negl. Trop. Dis.">
        <title>An updated insight into the Sialotranscriptome of Triatoma infestans: developmental stage and geographic variations.</title>
        <authorList>
            <person name="Schwarz A."/>
            <person name="Medrano-Mercado N."/>
            <person name="Schaub G.A."/>
            <person name="Struchiner C.J."/>
            <person name="Bargues M.D."/>
            <person name="Levy M.Z."/>
            <person name="Ribeiro J.M."/>
        </authorList>
    </citation>
    <scope>NUCLEOTIDE SEQUENCE</scope>
    <source>
        <strain evidence="2">Chile</strain>
        <tissue evidence="2">Salivary glands</tissue>
    </source>
</reference>
<dbReference type="EMBL" id="GEMB01002297">
    <property type="protein sequence ID" value="JAS00884.1"/>
    <property type="molecule type" value="Transcribed_RNA"/>
</dbReference>
<name>A0A023F6U1_TRIIF</name>
<dbReference type="AlphaFoldDB" id="A0A023F6U1"/>
<keyword evidence="1" id="KW-0812">Transmembrane</keyword>
<sequence length="168" mass="19556">MSFLKTSLIYSITKRSLSGTPAFLAHWNKDWKPGKYPTTEEERLAAAKKYNLFPEEYVPVKDDGHGLGDYPGFKPYSVESRDPFYPWDYPEYRRNFNEPLHEDMNIYGEDRFDVAMKPTRYSMTVMLASFLLTMGSSIYLTYFGEDTAFLPAMPKHMPAPGVKHYTYQ</sequence>
<evidence type="ECO:0000256" key="1">
    <source>
        <dbReference type="SAM" id="Phobius"/>
    </source>
</evidence>
<protein>
    <submittedName>
        <fullName evidence="3">Nadh dehydrogenase</fullName>
        <ecNumber evidence="3">1.6.5.11</ecNumber>
        <ecNumber evidence="3">1.6.5.3</ecNumber>
        <ecNumber evidence="3">1.6.99.3</ecNumber>
    </submittedName>
    <submittedName>
        <fullName evidence="2">Putative ubiquinone oxidoreductase ndufb8/ashi subunit</fullName>
    </submittedName>
</protein>
<organism evidence="2">
    <name type="scientific">Triatoma infestans</name>
    <name type="common">Assassin bug</name>
    <dbReference type="NCBI Taxonomy" id="30076"/>
    <lineage>
        <taxon>Eukaryota</taxon>
        <taxon>Metazoa</taxon>
        <taxon>Ecdysozoa</taxon>
        <taxon>Arthropoda</taxon>
        <taxon>Hexapoda</taxon>
        <taxon>Insecta</taxon>
        <taxon>Pterygota</taxon>
        <taxon>Neoptera</taxon>
        <taxon>Paraneoptera</taxon>
        <taxon>Hemiptera</taxon>
        <taxon>Heteroptera</taxon>
        <taxon>Panheteroptera</taxon>
        <taxon>Cimicomorpha</taxon>
        <taxon>Reduviidae</taxon>
        <taxon>Triatominae</taxon>
        <taxon>Triatoma</taxon>
    </lineage>
</organism>
<dbReference type="GO" id="GO:0005739">
    <property type="term" value="C:mitochondrion"/>
    <property type="evidence" value="ECO:0007669"/>
    <property type="project" value="InterPro"/>
</dbReference>
<keyword evidence="1" id="KW-0472">Membrane</keyword>
<feature type="transmembrane region" description="Helical" evidence="1">
    <location>
        <begin position="121"/>
        <end position="143"/>
    </location>
</feature>